<comment type="similarity">
    <text evidence="2">Belongs to the flagella basal body rod proteins family.</text>
</comment>
<dbReference type="InterPro" id="IPR010930">
    <property type="entry name" value="Flg_bb/hook_C_dom"/>
</dbReference>
<evidence type="ECO:0000313" key="10">
    <source>
        <dbReference type="Proteomes" id="UP000006160"/>
    </source>
</evidence>
<comment type="subunit">
    <text evidence="5 6">The basal body constitutes a major portion of the flagellar organelle and consists of four rings (L,P,S, and M) mounted on a central rod. The rod consists of about 26 subunits of FlgG in the distal portion, and FlgB, FlgC and FlgF are thought to build up the proximal portion of the rod with about 6 subunits each.</text>
</comment>
<comment type="caution">
    <text evidence="9">The sequence shown here is derived from an EMBL/GenBank/DDBJ whole genome shotgun (WGS) entry which is preliminary data.</text>
</comment>
<dbReference type="RefSeq" id="WP_003375856.1">
    <property type="nucleotide sequence ID" value="NZ_ACSJ01000007.1"/>
</dbReference>
<dbReference type="GO" id="GO:0030694">
    <property type="term" value="C:bacterial-type flagellum basal body, rod"/>
    <property type="evidence" value="ECO:0007669"/>
    <property type="project" value="UniProtKB-UniRule"/>
</dbReference>
<reference evidence="9 10" key="1">
    <citation type="submission" date="2009-10" db="EMBL/GenBank/DDBJ databases">
        <authorList>
            <person name="Shrivastava S."/>
            <person name="Brinkac L.B."/>
            <person name="Brown J.L."/>
            <person name="Bruce D.B."/>
            <person name="Detter C."/>
            <person name="Green L.D."/>
            <person name="Munk C.A."/>
            <person name="Rogers Y.C."/>
            <person name="Tapia R."/>
            <person name="Saunders E.S."/>
            <person name="Sims D.R."/>
            <person name="Smith L.A."/>
            <person name="Smith T.J."/>
            <person name="Sutton G."/>
            <person name="Brettin T."/>
        </authorList>
    </citation>
    <scope>NUCLEOTIDE SEQUENCE [LARGE SCALE GENOMIC DNA]</scope>
    <source>
        <strain evidence="10">D str. 1873</strain>
    </source>
</reference>
<proteinExistence type="inferred from homology"/>
<dbReference type="EMBL" id="ACSJ01000007">
    <property type="protein sequence ID" value="EES91229.1"/>
    <property type="molecule type" value="Genomic_DNA"/>
</dbReference>
<dbReference type="Proteomes" id="UP000006160">
    <property type="component" value="Unassembled WGS sequence"/>
</dbReference>
<evidence type="ECO:0000256" key="2">
    <source>
        <dbReference type="ARBA" id="ARBA00009677"/>
    </source>
</evidence>
<evidence type="ECO:0000256" key="1">
    <source>
        <dbReference type="ARBA" id="ARBA00004117"/>
    </source>
</evidence>
<dbReference type="PANTHER" id="PTHR30435">
    <property type="entry name" value="FLAGELLAR PROTEIN"/>
    <property type="match status" value="1"/>
</dbReference>
<dbReference type="NCBIfam" id="TIGR01395">
    <property type="entry name" value="FlgC"/>
    <property type="match status" value="1"/>
</dbReference>
<dbReference type="GO" id="GO:0071978">
    <property type="term" value="P:bacterial-type flagellum-dependent swarming motility"/>
    <property type="evidence" value="ECO:0007669"/>
    <property type="project" value="TreeGrafter"/>
</dbReference>
<dbReference type="InterPro" id="IPR001444">
    <property type="entry name" value="Flag_bb_rod_N"/>
</dbReference>
<keyword evidence="9" id="KW-0282">Flagellum</keyword>
<keyword evidence="9" id="KW-0966">Cell projection</keyword>
<protein>
    <recommendedName>
        <fullName evidence="3 6">Flagellar basal-body rod protein FlgC</fullName>
    </recommendedName>
</protein>
<feature type="domain" description="Flagellar basal body rod protein N-terminal" evidence="7">
    <location>
        <begin position="7"/>
        <end position="34"/>
    </location>
</feature>
<evidence type="ECO:0000259" key="7">
    <source>
        <dbReference type="Pfam" id="PF00460"/>
    </source>
</evidence>
<dbReference type="PANTHER" id="PTHR30435:SF2">
    <property type="entry name" value="FLAGELLAR BASAL-BODY ROD PROTEIN FLGC"/>
    <property type="match status" value="1"/>
</dbReference>
<keyword evidence="4 6" id="KW-0975">Bacterial flagellum</keyword>
<organism evidence="9 10">
    <name type="scientific">Clostridium botulinum D str. 1873</name>
    <dbReference type="NCBI Taxonomy" id="592027"/>
    <lineage>
        <taxon>Bacteria</taxon>
        <taxon>Bacillati</taxon>
        <taxon>Bacillota</taxon>
        <taxon>Clostridia</taxon>
        <taxon>Eubacteriales</taxon>
        <taxon>Clostridiaceae</taxon>
        <taxon>Clostridium</taxon>
    </lineage>
</organism>
<dbReference type="Pfam" id="PF06429">
    <property type="entry name" value="Flg_bbr_C"/>
    <property type="match status" value="1"/>
</dbReference>
<evidence type="ECO:0000259" key="8">
    <source>
        <dbReference type="Pfam" id="PF06429"/>
    </source>
</evidence>
<dbReference type="GeneID" id="66319872"/>
<comment type="subcellular location">
    <subcellularLocation>
        <location evidence="1 6">Bacterial flagellum basal body</location>
    </subcellularLocation>
</comment>
<dbReference type="Pfam" id="PF00460">
    <property type="entry name" value="Flg_bb_rod"/>
    <property type="match status" value="1"/>
</dbReference>
<gene>
    <name evidence="9" type="primary">flgC</name>
    <name evidence="9" type="ORF">CLG_B1160</name>
</gene>
<dbReference type="AlphaFoldDB" id="A0A9P2G789"/>
<sequence>MNAFSSLRISASGLSAERLRMDTISSNITNFKTTRGKDGNKEPYRRKIAVFQENLKKELSKDKKGYETSLNGVKAVGIVEDKSPLRRVYNPNHPDADKDGYVLMPNVNILNEMADMIAATRAYEANVTAINSSKSMFMKALEIGR</sequence>
<dbReference type="InterPro" id="IPR006299">
    <property type="entry name" value="FlgC"/>
</dbReference>
<feature type="domain" description="Flagellar basal-body/hook protein C-terminal" evidence="8">
    <location>
        <begin position="99"/>
        <end position="142"/>
    </location>
</feature>
<evidence type="ECO:0000313" key="9">
    <source>
        <dbReference type="EMBL" id="EES91229.1"/>
    </source>
</evidence>
<evidence type="ECO:0000256" key="6">
    <source>
        <dbReference type="RuleBase" id="RU362062"/>
    </source>
</evidence>
<evidence type="ECO:0000256" key="4">
    <source>
        <dbReference type="ARBA" id="ARBA00023143"/>
    </source>
</evidence>
<name>A0A9P2G789_CLOBO</name>
<accession>A0A9P2G789</accession>
<keyword evidence="9" id="KW-0969">Cilium</keyword>
<evidence type="ECO:0000256" key="5">
    <source>
        <dbReference type="ARBA" id="ARBA00025933"/>
    </source>
</evidence>
<evidence type="ECO:0000256" key="3">
    <source>
        <dbReference type="ARBA" id="ARBA00017941"/>
    </source>
</evidence>